<evidence type="ECO:0000313" key="1">
    <source>
        <dbReference type="EMBL" id="QHT81888.1"/>
    </source>
</evidence>
<organism evidence="1">
    <name type="scientific">viral metagenome</name>
    <dbReference type="NCBI Taxonomy" id="1070528"/>
    <lineage>
        <taxon>unclassified sequences</taxon>
        <taxon>metagenomes</taxon>
        <taxon>organismal metagenomes</taxon>
    </lineage>
</organism>
<proteinExistence type="predicted"/>
<dbReference type="InterPro" id="IPR011009">
    <property type="entry name" value="Kinase-like_dom_sf"/>
</dbReference>
<dbReference type="SUPFAM" id="SSF56112">
    <property type="entry name" value="Protein kinase-like (PK-like)"/>
    <property type="match status" value="1"/>
</dbReference>
<reference evidence="1" key="1">
    <citation type="journal article" date="2020" name="Nature">
        <title>Giant virus diversity and host interactions through global metagenomics.</title>
        <authorList>
            <person name="Schulz F."/>
            <person name="Roux S."/>
            <person name="Paez-Espino D."/>
            <person name="Jungbluth S."/>
            <person name="Walsh D.A."/>
            <person name="Denef V.J."/>
            <person name="McMahon K.D."/>
            <person name="Konstantinidis K.T."/>
            <person name="Eloe-Fadrosh E.A."/>
            <person name="Kyrpides N.C."/>
            <person name="Woyke T."/>
        </authorList>
    </citation>
    <scope>NUCLEOTIDE SEQUENCE</scope>
    <source>
        <strain evidence="1">GVMAG-M-3300023184-160</strain>
    </source>
</reference>
<dbReference type="AlphaFoldDB" id="A0A6C0HMG4"/>
<name>A0A6C0HMG4_9ZZZZ</name>
<protein>
    <recommendedName>
        <fullName evidence="2">Protein kinase domain-containing protein</fullName>
    </recommendedName>
</protein>
<accession>A0A6C0HMG4</accession>
<dbReference type="EMBL" id="MN739993">
    <property type="protein sequence ID" value="QHT81888.1"/>
    <property type="molecule type" value="Genomic_DNA"/>
</dbReference>
<evidence type="ECO:0008006" key="2">
    <source>
        <dbReference type="Google" id="ProtNLM"/>
    </source>
</evidence>
<sequence>MSKQYDGSYITDLNETFQGLPFFRKYIEYIEYRIYQILQKNPHPHLVTVYRLTESFVDIELLTPVNELPDYDEASIVAAARSVKEHLQGLGIFYMDWKSDNLGLKGTTYRLFDFDGAGYFRQGWIIQPMPYWSYRQAAEKGLTDPKEMDDYAFDLNLKSVIVSVKK</sequence>